<dbReference type="EnsemblMetazoa" id="HelroT179287">
    <property type="protein sequence ID" value="HelroP179287"/>
    <property type="gene ID" value="HelroG179287"/>
</dbReference>
<reference evidence="3" key="3">
    <citation type="submission" date="2015-06" db="UniProtKB">
        <authorList>
            <consortium name="EnsemblMetazoa"/>
        </authorList>
    </citation>
    <scope>IDENTIFICATION</scope>
</reference>
<sequence>MIKLIVMLICWPKIFVDGQSNVALGKMVRASSYTNPYTGFLVVDGLASSPFCFVSQTSGYQWIQIDLLWLHLVEYVHVIAKQPSSVFNTRLANSMLTTCNNLTSQLGNSNASFQCPNTAEHASRYVRVDQSSTCVNMMNVCEIVVEGQWAEIKPRKENVLLRKNGSMSSSIYASTILTGRSYFLTSDYAVNGVRNPSIKHGDSAHTNEGSTGANWIQVDMGRNYYIDYIAFLSLDTTGVNVASRVTNFIIGLTSNRSADVAPARGQYPLCNTYPGNVPIATRVSLQCSANLPAYRYLIAQQAYGMSDGYFSTSELEAYEPQNDKKDKIWCSLQNFQLFGYSFNEFQAFKPLCCIIKCLKLGEAECDSINFNYQLKICQLNKHRNGYTRTNLIRSITWSFWNATYLHIGNR</sequence>
<dbReference type="HOGENOM" id="CLU_038742_0_0_1"/>
<keyword evidence="1" id="KW-0732">Signal</keyword>
<gene>
    <name evidence="3" type="primary">20207224</name>
    <name evidence="2" type="ORF">HELRODRAFT_179287</name>
</gene>
<dbReference type="OrthoDB" id="6102375at2759"/>
<dbReference type="EMBL" id="KB097519">
    <property type="protein sequence ID" value="ESN95511.1"/>
    <property type="molecule type" value="Genomic_DNA"/>
</dbReference>
<dbReference type="SUPFAM" id="SSF49785">
    <property type="entry name" value="Galactose-binding domain-like"/>
    <property type="match status" value="2"/>
</dbReference>
<reference evidence="2 4" key="2">
    <citation type="journal article" date="2013" name="Nature">
        <title>Insights into bilaterian evolution from three spiralian genomes.</title>
        <authorList>
            <person name="Simakov O."/>
            <person name="Marletaz F."/>
            <person name="Cho S.J."/>
            <person name="Edsinger-Gonzales E."/>
            <person name="Havlak P."/>
            <person name="Hellsten U."/>
            <person name="Kuo D.H."/>
            <person name="Larsson T."/>
            <person name="Lv J."/>
            <person name="Arendt D."/>
            <person name="Savage R."/>
            <person name="Osoegawa K."/>
            <person name="de Jong P."/>
            <person name="Grimwood J."/>
            <person name="Chapman J.A."/>
            <person name="Shapiro H."/>
            <person name="Aerts A."/>
            <person name="Otillar R.P."/>
            <person name="Terry A.Y."/>
            <person name="Boore J.L."/>
            <person name="Grigoriev I.V."/>
            <person name="Lindberg D.R."/>
            <person name="Seaver E.C."/>
            <person name="Weisblat D.A."/>
            <person name="Putnam N.H."/>
            <person name="Rokhsar D.S."/>
        </authorList>
    </citation>
    <scope>NUCLEOTIDE SEQUENCE</scope>
</reference>
<accession>T1FEH5</accession>
<dbReference type="PANTHER" id="PTHR45713">
    <property type="entry name" value="FTP DOMAIN-CONTAINING PROTEIN"/>
    <property type="match status" value="1"/>
</dbReference>
<dbReference type="PANTHER" id="PTHR45713:SF6">
    <property type="entry name" value="F5_8 TYPE C DOMAIN-CONTAINING PROTEIN"/>
    <property type="match status" value="1"/>
</dbReference>
<organism evidence="3 4">
    <name type="scientific">Helobdella robusta</name>
    <name type="common">Californian leech</name>
    <dbReference type="NCBI Taxonomy" id="6412"/>
    <lineage>
        <taxon>Eukaryota</taxon>
        <taxon>Metazoa</taxon>
        <taxon>Spiralia</taxon>
        <taxon>Lophotrochozoa</taxon>
        <taxon>Annelida</taxon>
        <taxon>Clitellata</taxon>
        <taxon>Hirudinea</taxon>
        <taxon>Rhynchobdellida</taxon>
        <taxon>Glossiphoniidae</taxon>
        <taxon>Helobdella</taxon>
    </lineage>
</organism>
<dbReference type="EMBL" id="AMQM01006802">
    <property type="status" value="NOT_ANNOTATED_CDS"/>
    <property type="molecule type" value="Genomic_DNA"/>
</dbReference>
<dbReference type="Gene3D" id="2.60.120.260">
    <property type="entry name" value="Galactose-binding domain-like"/>
    <property type="match status" value="2"/>
</dbReference>
<dbReference type="CTD" id="20207224"/>
<evidence type="ECO:0000313" key="3">
    <source>
        <dbReference type="EnsemblMetazoa" id="HelroP179287"/>
    </source>
</evidence>
<feature type="chain" id="PRO_5010980593" description="Apple domain-containing protein" evidence="1">
    <location>
        <begin position="19"/>
        <end position="410"/>
    </location>
</feature>
<evidence type="ECO:0000313" key="2">
    <source>
        <dbReference type="EMBL" id="ESN95511.1"/>
    </source>
</evidence>
<dbReference type="RefSeq" id="XP_009026380.1">
    <property type="nucleotide sequence ID" value="XM_009028132.1"/>
</dbReference>
<protein>
    <recommendedName>
        <fullName evidence="5">Apple domain-containing protein</fullName>
    </recommendedName>
</protein>
<dbReference type="InParanoid" id="T1FEH5"/>
<dbReference type="InterPro" id="IPR051941">
    <property type="entry name" value="BG_Antigen-Binding_Lectin"/>
</dbReference>
<evidence type="ECO:0000313" key="4">
    <source>
        <dbReference type="Proteomes" id="UP000015101"/>
    </source>
</evidence>
<evidence type="ECO:0008006" key="5">
    <source>
        <dbReference type="Google" id="ProtNLM"/>
    </source>
</evidence>
<dbReference type="GeneID" id="20207224"/>
<reference evidence="4" key="1">
    <citation type="submission" date="2012-12" db="EMBL/GenBank/DDBJ databases">
        <authorList>
            <person name="Hellsten U."/>
            <person name="Grimwood J."/>
            <person name="Chapman J.A."/>
            <person name="Shapiro H."/>
            <person name="Aerts A."/>
            <person name="Otillar R.P."/>
            <person name="Terry A.Y."/>
            <person name="Boore J.L."/>
            <person name="Simakov O."/>
            <person name="Marletaz F."/>
            <person name="Cho S.-J."/>
            <person name="Edsinger-Gonzales E."/>
            <person name="Havlak P."/>
            <person name="Kuo D.-H."/>
            <person name="Larsson T."/>
            <person name="Lv J."/>
            <person name="Arendt D."/>
            <person name="Savage R."/>
            <person name="Osoegawa K."/>
            <person name="de Jong P."/>
            <person name="Lindberg D.R."/>
            <person name="Seaver E.C."/>
            <person name="Weisblat D.A."/>
            <person name="Putnam N.H."/>
            <person name="Grigoriev I.V."/>
            <person name="Rokhsar D.S."/>
        </authorList>
    </citation>
    <scope>NUCLEOTIDE SEQUENCE</scope>
</reference>
<dbReference type="Proteomes" id="UP000015101">
    <property type="component" value="Unassembled WGS sequence"/>
</dbReference>
<dbReference type="AlphaFoldDB" id="T1FEH5"/>
<feature type="signal peptide" evidence="1">
    <location>
        <begin position="1"/>
        <end position="18"/>
    </location>
</feature>
<dbReference type="KEGG" id="hro:HELRODRAFT_179287"/>
<name>T1FEH5_HELRO</name>
<proteinExistence type="predicted"/>
<dbReference type="InterPro" id="IPR008979">
    <property type="entry name" value="Galactose-bd-like_sf"/>
</dbReference>
<keyword evidence="4" id="KW-1185">Reference proteome</keyword>
<evidence type="ECO:0000256" key="1">
    <source>
        <dbReference type="SAM" id="SignalP"/>
    </source>
</evidence>